<proteinExistence type="inferred from homology"/>
<dbReference type="GO" id="GO:0016020">
    <property type="term" value="C:membrane"/>
    <property type="evidence" value="ECO:0007669"/>
    <property type="project" value="InterPro"/>
</dbReference>
<protein>
    <submittedName>
        <fullName evidence="4">Spore germination protein</fullName>
    </submittedName>
</protein>
<reference evidence="4" key="2">
    <citation type="submission" date="2021-04" db="EMBL/GenBank/DDBJ databases">
        <authorList>
            <person name="Dong X."/>
        </authorList>
    </citation>
    <scope>NUCLEOTIDE SEQUENCE</scope>
    <source>
        <strain evidence="4">ZWT</strain>
    </source>
</reference>
<evidence type="ECO:0000256" key="2">
    <source>
        <dbReference type="ARBA" id="ARBA00023136"/>
    </source>
</evidence>
<comment type="caution">
    <text evidence="4">The sequence shown here is derived from an EMBL/GenBank/DDBJ whole genome shotgun (WGS) entry which is preliminary data.</text>
</comment>
<dbReference type="RefSeq" id="WP_250859093.1">
    <property type="nucleotide sequence ID" value="NZ_JAGSOJ010000002.1"/>
</dbReference>
<organism evidence="4 5">
    <name type="scientific">Oceanirhabdus seepicola</name>
    <dbReference type="NCBI Taxonomy" id="2828781"/>
    <lineage>
        <taxon>Bacteria</taxon>
        <taxon>Bacillati</taxon>
        <taxon>Bacillota</taxon>
        <taxon>Clostridia</taxon>
        <taxon>Eubacteriales</taxon>
        <taxon>Clostridiaceae</taxon>
        <taxon>Oceanirhabdus</taxon>
    </lineage>
</organism>
<dbReference type="InterPro" id="IPR050768">
    <property type="entry name" value="UPF0353/GerABKA_families"/>
</dbReference>
<dbReference type="PANTHER" id="PTHR22550">
    <property type="entry name" value="SPORE GERMINATION PROTEIN"/>
    <property type="match status" value="1"/>
</dbReference>
<dbReference type="GO" id="GO:0009847">
    <property type="term" value="P:spore germination"/>
    <property type="evidence" value="ECO:0007669"/>
    <property type="project" value="InterPro"/>
</dbReference>
<dbReference type="InterPro" id="IPR004995">
    <property type="entry name" value="Spore_Ger"/>
</dbReference>
<accession>A0A9J6P3F0</accession>
<feature type="transmembrane region" description="Helical" evidence="3">
    <location>
        <begin position="287"/>
        <end position="309"/>
    </location>
</feature>
<evidence type="ECO:0000313" key="4">
    <source>
        <dbReference type="EMBL" id="MCM1990048.1"/>
    </source>
</evidence>
<reference evidence="4" key="1">
    <citation type="journal article" date="2021" name="mSystems">
        <title>Bacteria and Archaea Synergistically Convert Glycine Betaine to Biogenic Methane in the Formosa Cold Seep of the South China Sea.</title>
        <authorList>
            <person name="Li L."/>
            <person name="Zhang W."/>
            <person name="Zhang S."/>
            <person name="Song L."/>
            <person name="Sun Q."/>
            <person name="Zhang H."/>
            <person name="Xiang H."/>
            <person name="Dong X."/>
        </authorList>
    </citation>
    <scope>NUCLEOTIDE SEQUENCE</scope>
    <source>
        <strain evidence="4">ZWT</strain>
    </source>
</reference>
<feature type="transmembrane region" description="Helical" evidence="3">
    <location>
        <begin position="329"/>
        <end position="352"/>
    </location>
</feature>
<dbReference type="Proteomes" id="UP001056429">
    <property type="component" value="Unassembled WGS sequence"/>
</dbReference>
<dbReference type="PANTHER" id="PTHR22550:SF5">
    <property type="entry name" value="LEUCINE ZIPPER PROTEIN 4"/>
    <property type="match status" value="1"/>
</dbReference>
<feature type="transmembrane region" description="Helical" evidence="3">
    <location>
        <begin position="409"/>
        <end position="435"/>
    </location>
</feature>
<keyword evidence="2 3" id="KW-0472">Membrane</keyword>
<comment type="similarity">
    <text evidence="1">Belongs to the GerABKA family.</text>
</comment>
<dbReference type="PIRSF" id="PIRSF005690">
    <property type="entry name" value="GerBA"/>
    <property type="match status" value="1"/>
</dbReference>
<dbReference type="Pfam" id="PF03323">
    <property type="entry name" value="GerA"/>
    <property type="match status" value="1"/>
</dbReference>
<dbReference type="EMBL" id="JAGSOJ010000002">
    <property type="protein sequence ID" value="MCM1990048.1"/>
    <property type="molecule type" value="Genomic_DNA"/>
</dbReference>
<feature type="transmembrane region" description="Helical" evidence="3">
    <location>
        <begin position="364"/>
        <end position="397"/>
    </location>
</feature>
<evidence type="ECO:0000256" key="1">
    <source>
        <dbReference type="ARBA" id="ARBA00005278"/>
    </source>
</evidence>
<evidence type="ECO:0000256" key="3">
    <source>
        <dbReference type="SAM" id="Phobius"/>
    </source>
</evidence>
<keyword evidence="3" id="KW-0812">Transmembrane</keyword>
<dbReference type="AlphaFoldDB" id="A0A9J6P3F0"/>
<evidence type="ECO:0000313" key="5">
    <source>
        <dbReference type="Proteomes" id="UP001056429"/>
    </source>
</evidence>
<keyword evidence="3" id="KW-1133">Transmembrane helix</keyword>
<name>A0A9J6P3F0_9CLOT</name>
<gene>
    <name evidence="4" type="ORF">KDK92_09860</name>
</gene>
<keyword evidence="5" id="KW-1185">Reference proteome</keyword>
<sequence length="488" mass="54475">MREQLRDEINHELDENLKYIKDTLVDNYDFVYREFYADKWKVALVYIDGMSDKVVLNDYVMEPLMLAYRHKIETQGELISKVLALTDLRPVDKLKDGINAALAGECLMLIDGMDKVYVLATRAWPARGVSEPSGETVVRGSREGFTETIRFNTALVRRRIRDTRYRAKPKMIGTRSKTDIAILYIEDIADKNLVIEVEKRLDEIQIDAIQDSGYIEQMIEDNKLSPFPQVQSTERPDVVAAAIYEGRVAILVDNSPFALIVPGSLPALFQSPDDYNQRWMHSSLIRILRVFAMIAALTAPALYIATTAFHTNILPTKLAYSIAASREGVPFPAFVEALIMEISMALLIEAILKLPKAIGSTIGIVGGLVVGQAAVSAGIVSPIMIIIVGLTAVTTFLTPNYGVVSAFRAIRIILIILASVLGLYGVAMGMIYVIIHLLKLTSFGTPYLAPFANPTRSELKDMIMRYPLKSFIKRPSFLNPNDKIRQKK</sequence>